<dbReference type="Proteomes" id="UP000044602">
    <property type="component" value="Unassembled WGS sequence"/>
</dbReference>
<keyword evidence="1" id="KW-0489">Methyltransferase</keyword>
<dbReference type="PANTHER" id="PTHR13090">
    <property type="entry name" value="ARGININE-HYDROXYLASE NDUFAF5, MITOCHONDRIAL"/>
    <property type="match status" value="1"/>
</dbReference>
<dbReference type="Pfam" id="PF13489">
    <property type="entry name" value="Methyltransf_23"/>
    <property type="match status" value="1"/>
</dbReference>
<organism evidence="4 5">
    <name type="scientific">Verticillium longisporum</name>
    <name type="common">Verticillium dahliae var. longisporum</name>
    <dbReference type="NCBI Taxonomy" id="100787"/>
    <lineage>
        <taxon>Eukaryota</taxon>
        <taxon>Fungi</taxon>
        <taxon>Dikarya</taxon>
        <taxon>Ascomycota</taxon>
        <taxon>Pezizomycotina</taxon>
        <taxon>Sordariomycetes</taxon>
        <taxon>Hypocreomycetidae</taxon>
        <taxon>Glomerellales</taxon>
        <taxon>Plectosphaerellaceae</taxon>
        <taxon>Verticillium</taxon>
    </lineage>
</organism>
<reference evidence="4 5" key="1">
    <citation type="submission" date="2015-05" db="EMBL/GenBank/DDBJ databases">
        <authorList>
            <person name="Wang D.B."/>
            <person name="Wang M."/>
        </authorList>
    </citation>
    <scope>NUCLEOTIDE SEQUENCE [LARGE SCALE GENOMIC DNA]</scope>
    <source>
        <strain evidence="4">VL1</strain>
    </source>
</reference>
<dbReference type="GO" id="GO:0032981">
    <property type="term" value="P:mitochondrial respiratory chain complex I assembly"/>
    <property type="evidence" value="ECO:0007669"/>
    <property type="project" value="TreeGrafter"/>
</dbReference>
<evidence type="ECO:0000313" key="4">
    <source>
        <dbReference type="EMBL" id="CRK14441.1"/>
    </source>
</evidence>
<dbReference type="Gene3D" id="3.40.50.150">
    <property type="entry name" value="Vaccinia Virus protein VP39"/>
    <property type="match status" value="2"/>
</dbReference>
<keyword evidence="5" id="KW-1185">Reference proteome</keyword>
<feature type="non-terminal residue" evidence="4">
    <location>
        <position position="491"/>
    </location>
</feature>
<evidence type="ECO:0000256" key="2">
    <source>
        <dbReference type="ARBA" id="ARBA00022679"/>
    </source>
</evidence>
<dbReference type="AlphaFoldDB" id="A0A0G4KXN0"/>
<dbReference type="CDD" id="cd02440">
    <property type="entry name" value="AdoMet_MTases"/>
    <property type="match status" value="1"/>
</dbReference>
<sequence length="491" mass="54248">MMHQTLRSLRPLGQASSIWLRASTKLAVRAAPRRSYAFQAGGSPTFQVFNRHTKWLQKERAAADAEASRESDYLKDEVARRLCERLLDINRSFTKVLDLGANSCNIARALTAENPDPDPALPISPPLATRIEELVAAESSSTLLHRDADLPFNKDITITRDVLDNEEFLPYAPGTFDLVLSSMSLHWINDLPGVLTQINNVSDYLKDEVARRLCERLLDISRSFSKVLDLGANSCNIARALTAENPDPDPALPISPPLATRIEELVAAESSSTLLHRDADLPFNKDITITRDVLDNEEFLPYAPGTFDLVLSSMSLHWINDLPGVLTQINNVLKPDAPFMCAMLGGDSLYELRTSLQLADQDRRGGISPHVSPLADVKDMGGLLQRTGFKLLTVDVEDIIVDYPDTFALMQDLQAMGESNAVLGREMGPIGRDVLLANEAIYRELHGNEDGSIPATFRIIFMIGWHEGDNQSKPLPRGSGEINLKDILSTE</sequence>
<dbReference type="GO" id="GO:0008757">
    <property type="term" value="F:S-adenosylmethionine-dependent methyltransferase activity"/>
    <property type="evidence" value="ECO:0007669"/>
    <property type="project" value="InterPro"/>
</dbReference>
<dbReference type="InterPro" id="IPR050602">
    <property type="entry name" value="Malonyl-ACP_OMT"/>
</dbReference>
<dbReference type="GO" id="GO:0032259">
    <property type="term" value="P:methylation"/>
    <property type="evidence" value="ECO:0007669"/>
    <property type="project" value="UniProtKB-KW"/>
</dbReference>
<dbReference type="EMBL" id="CVQH01005557">
    <property type="protein sequence ID" value="CRK14441.1"/>
    <property type="molecule type" value="Genomic_DNA"/>
</dbReference>
<gene>
    <name evidence="4" type="ORF">BN1708_002702</name>
</gene>
<dbReference type="InterPro" id="IPR013216">
    <property type="entry name" value="Methyltransf_11"/>
</dbReference>
<proteinExistence type="predicted"/>
<dbReference type="PANTHER" id="PTHR13090:SF1">
    <property type="entry name" value="ARGININE-HYDROXYLASE NDUFAF5, MITOCHONDRIAL"/>
    <property type="match status" value="1"/>
</dbReference>
<protein>
    <recommendedName>
        <fullName evidence="3">Methyltransferase type 11 domain-containing protein</fullName>
    </recommendedName>
</protein>
<dbReference type="InterPro" id="IPR029063">
    <property type="entry name" value="SAM-dependent_MTases_sf"/>
</dbReference>
<evidence type="ECO:0000313" key="5">
    <source>
        <dbReference type="Proteomes" id="UP000044602"/>
    </source>
</evidence>
<dbReference type="GO" id="GO:0005739">
    <property type="term" value="C:mitochondrion"/>
    <property type="evidence" value="ECO:0007669"/>
    <property type="project" value="TreeGrafter"/>
</dbReference>
<keyword evidence="2" id="KW-0808">Transferase</keyword>
<dbReference type="STRING" id="100787.A0A0G4KXN0"/>
<accession>A0A0G4KXN0</accession>
<dbReference type="Pfam" id="PF08241">
    <property type="entry name" value="Methyltransf_11"/>
    <property type="match status" value="1"/>
</dbReference>
<evidence type="ECO:0000256" key="1">
    <source>
        <dbReference type="ARBA" id="ARBA00022603"/>
    </source>
</evidence>
<evidence type="ECO:0000259" key="3">
    <source>
        <dbReference type="Pfam" id="PF08241"/>
    </source>
</evidence>
<feature type="domain" description="Methyltransferase type 11" evidence="3">
    <location>
        <begin position="128"/>
        <end position="201"/>
    </location>
</feature>
<dbReference type="SUPFAM" id="SSF53335">
    <property type="entry name" value="S-adenosyl-L-methionine-dependent methyltransferases"/>
    <property type="match status" value="2"/>
</dbReference>
<name>A0A0G4KXN0_VERLO</name>